<dbReference type="Proteomes" id="UP001148018">
    <property type="component" value="Unassembled WGS sequence"/>
</dbReference>
<keyword evidence="5" id="KW-1185">Reference proteome</keyword>
<gene>
    <name evidence="4" type="ORF">NHX12_002107</name>
    <name evidence="3" type="ORF">NHX12_016854</name>
</gene>
<accession>A0A9Q0D3P4</accession>
<dbReference type="EMBL" id="JANIIK010003196">
    <property type="protein sequence ID" value="KAJ3581254.1"/>
    <property type="molecule type" value="Genomic_DNA"/>
</dbReference>
<sequence>MAGCQGLISLALLCLWLCHGSLAKNDLPCKPSKWNNAYSTFIKRHVHSQTPKSLDQNQWEKYIRQFGCDRPTQSFLDSSDLERVKAVCSDQGGRQYKENLCISSRPFSFVTVRSQSGTCGIRSVHRETKHLILACELLENQCLPVHFEGNRDSSKPDNNARGCQGGKKGAAAGLKASGLWLLLASALLMCNQ</sequence>
<feature type="signal peptide" evidence="1">
    <location>
        <begin position="1"/>
        <end position="23"/>
    </location>
</feature>
<organism evidence="3 5">
    <name type="scientific">Muraenolepis orangiensis</name>
    <name type="common">Patagonian moray cod</name>
    <dbReference type="NCBI Taxonomy" id="630683"/>
    <lineage>
        <taxon>Eukaryota</taxon>
        <taxon>Metazoa</taxon>
        <taxon>Chordata</taxon>
        <taxon>Craniata</taxon>
        <taxon>Vertebrata</taxon>
        <taxon>Euteleostomi</taxon>
        <taxon>Actinopterygii</taxon>
        <taxon>Neopterygii</taxon>
        <taxon>Teleostei</taxon>
        <taxon>Neoteleostei</taxon>
        <taxon>Acanthomorphata</taxon>
        <taxon>Zeiogadaria</taxon>
        <taxon>Gadariae</taxon>
        <taxon>Gadiformes</taxon>
        <taxon>Muraenolepidoidei</taxon>
        <taxon>Muraenolepididae</taxon>
        <taxon>Muraenolepis</taxon>
    </lineage>
</organism>
<evidence type="ECO:0000259" key="2">
    <source>
        <dbReference type="SMART" id="SM00092"/>
    </source>
</evidence>
<proteinExistence type="predicted"/>
<evidence type="ECO:0000256" key="1">
    <source>
        <dbReference type="SAM" id="SignalP"/>
    </source>
</evidence>
<feature type="domain" description="Ribonuclease A-domain" evidence="2">
    <location>
        <begin position="34"/>
        <end position="151"/>
    </location>
</feature>
<dbReference type="AlphaFoldDB" id="A0A9Q0D3P4"/>
<protein>
    <recommendedName>
        <fullName evidence="2">Ribonuclease A-domain domain-containing protein</fullName>
    </recommendedName>
</protein>
<feature type="chain" id="PRO_5040654009" description="Ribonuclease A-domain domain-containing protein" evidence="1">
    <location>
        <begin position="24"/>
        <end position="192"/>
    </location>
</feature>
<dbReference type="InterPro" id="IPR036816">
    <property type="entry name" value="RNaseA-like_dom_sf"/>
</dbReference>
<reference evidence="3" key="1">
    <citation type="submission" date="2022-07" db="EMBL/GenBank/DDBJ databases">
        <title>Chromosome-level genome of Muraenolepis orangiensis.</title>
        <authorList>
            <person name="Kim J."/>
        </authorList>
    </citation>
    <scope>NUCLEOTIDE SEQUENCE</scope>
    <source>
        <strain evidence="3">KU_S4_2022</strain>
        <tissue evidence="3">Muscle</tissue>
    </source>
</reference>
<dbReference type="SMART" id="SM00092">
    <property type="entry name" value="RNAse_Pc"/>
    <property type="match status" value="1"/>
</dbReference>
<comment type="caution">
    <text evidence="3">The sequence shown here is derived from an EMBL/GenBank/DDBJ whole genome shotgun (WGS) entry which is preliminary data.</text>
</comment>
<keyword evidence="1" id="KW-0732">Signal</keyword>
<dbReference type="Gene3D" id="3.10.130.10">
    <property type="entry name" value="Ribonuclease A-like domain"/>
    <property type="match status" value="1"/>
</dbReference>
<dbReference type="SUPFAM" id="SSF54076">
    <property type="entry name" value="RNase A-like"/>
    <property type="match status" value="1"/>
</dbReference>
<dbReference type="OrthoDB" id="8892679at2759"/>
<dbReference type="EMBL" id="JANIIK010000109">
    <property type="protein sequence ID" value="KAJ3598601.1"/>
    <property type="molecule type" value="Genomic_DNA"/>
</dbReference>
<evidence type="ECO:0000313" key="5">
    <source>
        <dbReference type="Proteomes" id="UP001148018"/>
    </source>
</evidence>
<evidence type="ECO:0000313" key="3">
    <source>
        <dbReference type="EMBL" id="KAJ3581254.1"/>
    </source>
</evidence>
<name>A0A9Q0D3P4_9TELE</name>
<evidence type="ECO:0000313" key="4">
    <source>
        <dbReference type="EMBL" id="KAJ3598601.1"/>
    </source>
</evidence>
<dbReference type="InterPro" id="IPR023412">
    <property type="entry name" value="RNaseA_domain"/>
</dbReference>